<dbReference type="Gene3D" id="1.20.1050.10">
    <property type="match status" value="1"/>
</dbReference>
<dbReference type="InterPro" id="IPR036249">
    <property type="entry name" value="Thioredoxin-like_sf"/>
</dbReference>
<dbReference type="SUPFAM" id="SSF47616">
    <property type="entry name" value="GST C-terminal domain-like"/>
    <property type="match status" value="1"/>
</dbReference>
<dbReference type="PROSITE" id="PS50404">
    <property type="entry name" value="GST_NTER"/>
    <property type="match status" value="1"/>
</dbReference>
<sequence>MTLKVYGHRLSQPSRAIIIFCKVNGIDFEEVTIDFTTGKHRLPDFEEINPMAEVPAIVHGDLKLFESHAILCYLASAFPGVPDHCPSWIGTIPTYAVVHVRETPASNFCSELNYCINSALGPVRSLPLNPQAAIEDEKILSESLSKLVSVWLKGDAKFLLGNFQPSVADLSLACEIMQLEVVDEKNRKRILGPHPKILEWIDNVKSATSPHFEEVHEHLQEVKARIALLKSA</sequence>
<accession>A0A4S8JWE1</accession>
<reference evidence="2 3" key="1">
    <citation type="journal article" date="2019" name="Nat. Plants">
        <title>Genome sequencing of Musa balbisiana reveals subgenome evolution and function divergence in polyploid bananas.</title>
        <authorList>
            <person name="Yao X."/>
        </authorList>
    </citation>
    <scope>NUCLEOTIDE SEQUENCE [LARGE SCALE GENOMIC DNA]</scope>
    <source>
        <strain evidence="3">cv. DH-PKW</strain>
        <tissue evidence="2">Leaves</tissue>
    </source>
</reference>
<name>A0A4S8JWE1_MUSBA</name>
<dbReference type="InterPro" id="IPR036282">
    <property type="entry name" value="Glutathione-S-Trfase_C_sf"/>
</dbReference>
<evidence type="ECO:0000313" key="2">
    <source>
        <dbReference type="EMBL" id="THU66582.1"/>
    </source>
</evidence>
<protein>
    <recommendedName>
        <fullName evidence="1">GST N-terminal domain-containing protein</fullName>
    </recommendedName>
</protein>
<dbReference type="InterPro" id="IPR004045">
    <property type="entry name" value="Glutathione_S-Trfase_N"/>
</dbReference>
<organism evidence="2 3">
    <name type="scientific">Musa balbisiana</name>
    <name type="common">Banana</name>
    <dbReference type="NCBI Taxonomy" id="52838"/>
    <lineage>
        <taxon>Eukaryota</taxon>
        <taxon>Viridiplantae</taxon>
        <taxon>Streptophyta</taxon>
        <taxon>Embryophyta</taxon>
        <taxon>Tracheophyta</taxon>
        <taxon>Spermatophyta</taxon>
        <taxon>Magnoliopsida</taxon>
        <taxon>Liliopsida</taxon>
        <taxon>Zingiberales</taxon>
        <taxon>Musaceae</taxon>
        <taxon>Musa</taxon>
    </lineage>
</organism>
<dbReference type="SFLD" id="SFLDS00019">
    <property type="entry name" value="Glutathione_Transferase_(cytos"/>
    <property type="match status" value="1"/>
</dbReference>
<dbReference type="Pfam" id="PF02798">
    <property type="entry name" value="GST_N"/>
    <property type="match status" value="1"/>
</dbReference>
<dbReference type="PANTHER" id="PTHR44750">
    <property type="entry name" value="GLUTATHIONE S-TRANSFERASE T1-RELATED"/>
    <property type="match status" value="1"/>
</dbReference>
<feature type="domain" description="GST N-terminal" evidence="1">
    <location>
        <begin position="1"/>
        <end position="82"/>
    </location>
</feature>
<evidence type="ECO:0000313" key="3">
    <source>
        <dbReference type="Proteomes" id="UP000317650"/>
    </source>
</evidence>
<dbReference type="STRING" id="52838.A0A4S8JWE1"/>
<dbReference type="SUPFAM" id="SSF52833">
    <property type="entry name" value="Thioredoxin-like"/>
    <property type="match status" value="1"/>
</dbReference>
<dbReference type="InterPro" id="IPR043377">
    <property type="entry name" value="GSTT1/2/3"/>
</dbReference>
<dbReference type="EMBL" id="PYDT01000003">
    <property type="protein sequence ID" value="THU66582.1"/>
    <property type="molecule type" value="Genomic_DNA"/>
</dbReference>
<gene>
    <name evidence="2" type="ORF">C4D60_Mb05t15660</name>
</gene>
<dbReference type="SFLD" id="SFLDG00358">
    <property type="entry name" value="Main_(cytGST)"/>
    <property type="match status" value="1"/>
</dbReference>
<dbReference type="Proteomes" id="UP000317650">
    <property type="component" value="Chromosome 5"/>
</dbReference>
<evidence type="ECO:0000259" key="1">
    <source>
        <dbReference type="PROSITE" id="PS50404"/>
    </source>
</evidence>
<dbReference type="PANTHER" id="PTHR44750:SF1">
    <property type="entry name" value="GLUTATHIONE S-TRANSFERASE T1-RELATED"/>
    <property type="match status" value="1"/>
</dbReference>
<comment type="caution">
    <text evidence="2">The sequence shown here is derived from an EMBL/GenBank/DDBJ whole genome shotgun (WGS) entry which is preliminary data.</text>
</comment>
<keyword evidence="3" id="KW-1185">Reference proteome</keyword>
<proteinExistence type="predicted"/>
<dbReference type="CDD" id="cd03050">
    <property type="entry name" value="GST_N_Theta"/>
    <property type="match status" value="1"/>
</dbReference>
<dbReference type="Gene3D" id="3.40.30.10">
    <property type="entry name" value="Glutaredoxin"/>
    <property type="match status" value="1"/>
</dbReference>
<dbReference type="InterPro" id="IPR040079">
    <property type="entry name" value="Glutathione_S-Trfase"/>
</dbReference>
<dbReference type="InterPro" id="IPR040075">
    <property type="entry name" value="GST_N_Theta"/>
</dbReference>
<dbReference type="AlphaFoldDB" id="A0A4S8JWE1"/>